<dbReference type="Pfam" id="PF00043">
    <property type="entry name" value="GST_C"/>
    <property type="match status" value="1"/>
</dbReference>
<keyword evidence="2" id="KW-0216">Detoxification</keyword>
<dbReference type="CDD" id="cd03058">
    <property type="entry name" value="GST_N_Tau"/>
    <property type="match status" value="1"/>
</dbReference>
<feature type="domain" description="GST N-terminal" evidence="6">
    <location>
        <begin position="4"/>
        <end position="83"/>
    </location>
</feature>
<dbReference type="SFLD" id="SFLDG00358">
    <property type="entry name" value="Main_(cytGST)"/>
    <property type="match status" value="1"/>
</dbReference>
<dbReference type="InterPro" id="IPR040079">
    <property type="entry name" value="Glutathione_S-Trfase"/>
</dbReference>
<evidence type="ECO:0000313" key="9">
    <source>
        <dbReference type="Proteomes" id="UP001634393"/>
    </source>
</evidence>
<dbReference type="PANTHER" id="PTHR11260">
    <property type="entry name" value="GLUTATHIONE S-TRANSFERASE, GST, SUPERFAMILY, GST DOMAIN CONTAINING"/>
    <property type="match status" value="1"/>
</dbReference>
<dbReference type="InterPro" id="IPR010987">
    <property type="entry name" value="Glutathione-S-Trfase_C-like"/>
</dbReference>
<feature type="domain" description="GST C-terminal" evidence="7">
    <location>
        <begin position="89"/>
        <end position="223"/>
    </location>
</feature>
<gene>
    <name evidence="8" type="ORF">ACJIZ3_025610</name>
</gene>
<proteinExistence type="inferred from homology"/>
<dbReference type="SFLD" id="SFLDG01152">
    <property type="entry name" value="Main.3:_Omega-_and_Tau-like"/>
    <property type="match status" value="1"/>
</dbReference>
<dbReference type="AlphaFoldDB" id="A0ABD3TV15"/>
<protein>
    <recommendedName>
        <fullName evidence="1">glutathione transferase</fullName>
        <ecNumber evidence="1">2.5.1.18</ecNumber>
    </recommendedName>
</protein>
<comment type="caution">
    <text evidence="8">The sequence shown here is derived from an EMBL/GenBank/DDBJ whole genome shotgun (WGS) entry which is preliminary data.</text>
</comment>
<evidence type="ECO:0000256" key="3">
    <source>
        <dbReference type="ARBA" id="ARBA00022679"/>
    </source>
</evidence>
<keyword evidence="9" id="KW-1185">Reference proteome</keyword>
<reference evidence="8 9" key="1">
    <citation type="submission" date="2024-12" db="EMBL/GenBank/DDBJ databases">
        <title>The unique morphological basis and parallel evolutionary history of personate flowers in Penstemon.</title>
        <authorList>
            <person name="Depatie T.H."/>
            <person name="Wessinger C.A."/>
        </authorList>
    </citation>
    <scope>NUCLEOTIDE SEQUENCE [LARGE SCALE GENOMIC DNA]</scope>
    <source>
        <strain evidence="8">WTNN_2</strain>
        <tissue evidence="8">Leaf</tissue>
    </source>
</reference>
<dbReference type="Gene3D" id="1.20.1050.10">
    <property type="match status" value="1"/>
</dbReference>
<dbReference type="SUPFAM" id="SSF47616">
    <property type="entry name" value="GST C-terminal domain-like"/>
    <property type="match status" value="1"/>
</dbReference>
<dbReference type="InterPro" id="IPR045073">
    <property type="entry name" value="Omega/Tau-like"/>
</dbReference>
<dbReference type="FunFam" id="3.40.30.10:FF:000044">
    <property type="entry name" value="Glutathione S-transferase GSTU6"/>
    <property type="match status" value="1"/>
</dbReference>
<evidence type="ECO:0000256" key="1">
    <source>
        <dbReference type="ARBA" id="ARBA00012452"/>
    </source>
</evidence>
<dbReference type="GO" id="GO:0009407">
    <property type="term" value="P:toxin catabolic process"/>
    <property type="evidence" value="ECO:0007669"/>
    <property type="project" value="UniProtKB-ARBA"/>
</dbReference>
<dbReference type="Proteomes" id="UP001634393">
    <property type="component" value="Unassembled WGS sequence"/>
</dbReference>
<evidence type="ECO:0000256" key="4">
    <source>
        <dbReference type="ARBA" id="ARBA00025743"/>
    </source>
</evidence>
<comment type="catalytic activity">
    <reaction evidence="5">
        <text>RX + glutathione = an S-substituted glutathione + a halide anion + H(+)</text>
        <dbReference type="Rhea" id="RHEA:16437"/>
        <dbReference type="ChEBI" id="CHEBI:15378"/>
        <dbReference type="ChEBI" id="CHEBI:16042"/>
        <dbReference type="ChEBI" id="CHEBI:17792"/>
        <dbReference type="ChEBI" id="CHEBI:57925"/>
        <dbReference type="ChEBI" id="CHEBI:90779"/>
        <dbReference type="EC" id="2.5.1.18"/>
    </reaction>
</comment>
<dbReference type="PANTHER" id="PTHR11260:SF615">
    <property type="entry name" value="GLUTATHIONE S-TRANSFERASE U17"/>
    <property type="match status" value="1"/>
</dbReference>
<dbReference type="FunFam" id="1.20.1050.10:FF:000016">
    <property type="entry name" value="Glutathione S-transferase U9"/>
    <property type="match status" value="1"/>
</dbReference>
<keyword evidence="3" id="KW-0808">Transferase</keyword>
<dbReference type="PROSITE" id="PS50404">
    <property type="entry name" value="GST_NTER"/>
    <property type="match status" value="1"/>
</dbReference>
<dbReference type="CDD" id="cd03185">
    <property type="entry name" value="GST_C_Tau"/>
    <property type="match status" value="1"/>
</dbReference>
<dbReference type="SFLD" id="SFLDS00019">
    <property type="entry name" value="Glutathione_Transferase_(cytos"/>
    <property type="match status" value="1"/>
</dbReference>
<dbReference type="InterPro" id="IPR004046">
    <property type="entry name" value="GST_C"/>
</dbReference>
<organism evidence="8 9">
    <name type="scientific">Penstemon smallii</name>
    <dbReference type="NCBI Taxonomy" id="265156"/>
    <lineage>
        <taxon>Eukaryota</taxon>
        <taxon>Viridiplantae</taxon>
        <taxon>Streptophyta</taxon>
        <taxon>Embryophyta</taxon>
        <taxon>Tracheophyta</taxon>
        <taxon>Spermatophyta</taxon>
        <taxon>Magnoliopsida</taxon>
        <taxon>eudicotyledons</taxon>
        <taxon>Gunneridae</taxon>
        <taxon>Pentapetalae</taxon>
        <taxon>asterids</taxon>
        <taxon>lamiids</taxon>
        <taxon>Lamiales</taxon>
        <taxon>Plantaginaceae</taxon>
        <taxon>Cheloneae</taxon>
        <taxon>Penstemon</taxon>
    </lineage>
</organism>
<dbReference type="PROSITE" id="PS50405">
    <property type="entry name" value="GST_CTER"/>
    <property type="match status" value="1"/>
</dbReference>
<evidence type="ECO:0000256" key="5">
    <source>
        <dbReference type="ARBA" id="ARBA00047960"/>
    </source>
</evidence>
<dbReference type="InterPro" id="IPR036249">
    <property type="entry name" value="Thioredoxin-like_sf"/>
</dbReference>
<sequence length="228" mass="25806">MATRDVKLLGTWSCPYVNRVQLALKLKSIEYKFIEDNPYNRSDILVKNNPVLKKIPVLIHGNKSVCESLVIVQYIDDAWPIGPSLLPSDAYDRALARFWATYTDDNWYPLIKMLRQAEGKEEKEAIIAKLTQGLIVLEDAFVICGKGKDYFGGENIGYIDIVLGSSLAWLRVTEIVVGVQLLDHTRTPGLAKWAERVISNDVFKDVLPETKKLLELHEKIQAFIKSST</sequence>
<dbReference type="GO" id="GO:0004364">
    <property type="term" value="F:glutathione transferase activity"/>
    <property type="evidence" value="ECO:0007669"/>
    <property type="project" value="UniProtKB-EC"/>
</dbReference>
<dbReference type="InterPro" id="IPR045074">
    <property type="entry name" value="GST_C_Tau"/>
</dbReference>
<dbReference type="EC" id="2.5.1.18" evidence="1"/>
<dbReference type="Pfam" id="PF02798">
    <property type="entry name" value="GST_N"/>
    <property type="match status" value="1"/>
</dbReference>
<evidence type="ECO:0000259" key="6">
    <source>
        <dbReference type="PROSITE" id="PS50404"/>
    </source>
</evidence>
<accession>A0ABD3TV15</accession>
<dbReference type="EMBL" id="JBJXBP010000003">
    <property type="protein sequence ID" value="KAL3841019.1"/>
    <property type="molecule type" value="Genomic_DNA"/>
</dbReference>
<comment type="similarity">
    <text evidence="4">Belongs to the GST superfamily. Tau family.</text>
</comment>
<evidence type="ECO:0000256" key="2">
    <source>
        <dbReference type="ARBA" id="ARBA00022575"/>
    </source>
</evidence>
<dbReference type="SUPFAM" id="SSF52833">
    <property type="entry name" value="Thioredoxin-like"/>
    <property type="match status" value="1"/>
</dbReference>
<evidence type="ECO:0000259" key="7">
    <source>
        <dbReference type="PROSITE" id="PS50405"/>
    </source>
</evidence>
<dbReference type="InterPro" id="IPR004045">
    <property type="entry name" value="Glutathione_S-Trfase_N"/>
</dbReference>
<name>A0ABD3TV15_9LAMI</name>
<dbReference type="InterPro" id="IPR036282">
    <property type="entry name" value="Glutathione-S-Trfase_C_sf"/>
</dbReference>
<dbReference type="Gene3D" id="3.40.30.10">
    <property type="entry name" value="Glutaredoxin"/>
    <property type="match status" value="1"/>
</dbReference>
<evidence type="ECO:0000313" key="8">
    <source>
        <dbReference type="EMBL" id="KAL3841019.1"/>
    </source>
</evidence>